<dbReference type="AlphaFoldDB" id="A0A9N8F3T5"/>
<organism evidence="1 2">
    <name type="scientific">Seminavis robusta</name>
    <dbReference type="NCBI Taxonomy" id="568900"/>
    <lineage>
        <taxon>Eukaryota</taxon>
        <taxon>Sar</taxon>
        <taxon>Stramenopiles</taxon>
        <taxon>Ochrophyta</taxon>
        <taxon>Bacillariophyta</taxon>
        <taxon>Bacillariophyceae</taxon>
        <taxon>Bacillariophycidae</taxon>
        <taxon>Naviculales</taxon>
        <taxon>Naviculaceae</taxon>
        <taxon>Seminavis</taxon>
    </lineage>
</organism>
<dbReference type="Proteomes" id="UP001153069">
    <property type="component" value="Unassembled WGS sequence"/>
</dbReference>
<evidence type="ECO:0000313" key="1">
    <source>
        <dbReference type="EMBL" id="CAB9531525.1"/>
    </source>
</evidence>
<accession>A0A9N8F3T5</accession>
<gene>
    <name evidence="1" type="ORF">SEMRO_3633_G349861.1</name>
</gene>
<evidence type="ECO:0000313" key="2">
    <source>
        <dbReference type="Proteomes" id="UP001153069"/>
    </source>
</evidence>
<sequence>MTDIMDYMLASGLQKSPKWYRAVISTLSEMLESPSPHPCERKDIFIECIYWLVRERISESYEVSSLEGQFYMDAWHFYCCHWYDYKKNIYKKNISFQELAEMSETMVVDFIGNDSDDE</sequence>
<keyword evidence="2" id="KW-1185">Reference proteome</keyword>
<reference evidence="1" key="1">
    <citation type="submission" date="2020-06" db="EMBL/GenBank/DDBJ databases">
        <authorList>
            <consortium name="Plant Systems Biology data submission"/>
        </authorList>
    </citation>
    <scope>NUCLEOTIDE SEQUENCE</scope>
    <source>
        <strain evidence="1">D6</strain>
    </source>
</reference>
<dbReference type="EMBL" id="CAICTM010003631">
    <property type="protein sequence ID" value="CAB9531525.1"/>
    <property type="molecule type" value="Genomic_DNA"/>
</dbReference>
<proteinExistence type="predicted"/>
<comment type="caution">
    <text evidence="1">The sequence shown here is derived from an EMBL/GenBank/DDBJ whole genome shotgun (WGS) entry which is preliminary data.</text>
</comment>
<name>A0A9N8F3T5_9STRA</name>
<protein>
    <submittedName>
        <fullName evidence="1">Uncharacterized protein</fullName>
    </submittedName>
</protein>